<feature type="compositionally biased region" description="Basic and acidic residues" evidence="1">
    <location>
        <begin position="11"/>
        <end position="23"/>
    </location>
</feature>
<feature type="compositionally biased region" description="Basic and acidic residues" evidence="1">
    <location>
        <begin position="33"/>
        <end position="50"/>
    </location>
</feature>
<protein>
    <submittedName>
        <fullName evidence="2">Inositol monophosphatase, putative</fullName>
    </submittedName>
</protein>
<evidence type="ECO:0000313" key="3">
    <source>
        <dbReference type="Proteomes" id="UP000236319"/>
    </source>
</evidence>
<name>A0A2H6KJN8_9APIC</name>
<feature type="compositionally biased region" description="Basic and acidic residues" evidence="1">
    <location>
        <begin position="64"/>
        <end position="79"/>
    </location>
</feature>
<organism evidence="2 3">
    <name type="scientific">Babesia ovata</name>
    <dbReference type="NCBI Taxonomy" id="189622"/>
    <lineage>
        <taxon>Eukaryota</taxon>
        <taxon>Sar</taxon>
        <taxon>Alveolata</taxon>
        <taxon>Apicomplexa</taxon>
        <taxon>Aconoidasida</taxon>
        <taxon>Piroplasmida</taxon>
        <taxon>Babesiidae</taxon>
        <taxon>Babesia</taxon>
    </lineage>
</organism>
<reference evidence="2 3" key="1">
    <citation type="journal article" date="2017" name="BMC Genomics">
        <title>Whole-genome assembly of Babesia ovata and comparative genomics between closely related pathogens.</title>
        <authorList>
            <person name="Yamagishi J."/>
            <person name="Asada M."/>
            <person name="Hakimi H."/>
            <person name="Tanaka T.Q."/>
            <person name="Sugimoto C."/>
            <person name="Kawazu S."/>
        </authorList>
    </citation>
    <scope>NUCLEOTIDE SEQUENCE [LARGE SCALE GENOMIC DNA]</scope>
    <source>
        <strain evidence="2 3">Miyake</strain>
    </source>
</reference>
<feature type="region of interest" description="Disordered" evidence="1">
    <location>
        <begin position="1"/>
        <end position="79"/>
    </location>
</feature>
<dbReference type="VEuPathDB" id="PiroplasmaDB:BOVATA_046990"/>
<dbReference type="GeneID" id="39876976"/>
<dbReference type="Proteomes" id="UP000236319">
    <property type="component" value="Unassembled WGS sequence"/>
</dbReference>
<accession>A0A2H6KJN8</accession>
<keyword evidence="3" id="KW-1185">Reference proteome</keyword>
<dbReference type="AlphaFoldDB" id="A0A2H6KJN8"/>
<gene>
    <name evidence="2" type="ORF">BOVATA_046990</name>
</gene>
<proteinExistence type="predicted"/>
<evidence type="ECO:0000313" key="2">
    <source>
        <dbReference type="EMBL" id="GBE63206.1"/>
    </source>
</evidence>
<comment type="caution">
    <text evidence="2">The sequence shown here is derived from an EMBL/GenBank/DDBJ whole genome shotgun (WGS) entry which is preliminary data.</text>
</comment>
<sequence length="79" mass="8347">MAHFQGDLGEFGERRFSVTEAAREVGGQGEGGEGAKEGGEGGRWVEERDFGGGGENGKCFGRRTPTEEVGGERQGAKQE</sequence>
<dbReference type="EMBL" id="BDSA01000022">
    <property type="protein sequence ID" value="GBE63206.1"/>
    <property type="molecule type" value="Genomic_DNA"/>
</dbReference>
<dbReference type="RefSeq" id="XP_028869449.1">
    <property type="nucleotide sequence ID" value="XM_029013616.1"/>
</dbReference>
<evidence type="ECO:0000256" key="1">
    <source>
        <dbReference type="SAM" id="MobiDB-lite"/>
    </source>
</evidence>